<protein>
    <submittedName>
        <fullName evidence="1">Uncharacterized protein</fullName>
    </submittedName>
</protein>
<organism evidence="1 2">
    <name type="scientific">Habropoda laboriosa</name>
    <dbReference type="NCBI Taxonomy" id="597456"/>
    <lineage>
        <taxon>Eukaryota</taxon>
        <taxon>Metazoa</taxon>
        <taxon>Ecdysozoa</taxon>
        <taxon>Arthropoda</taxon>
        <taxon>Hexapoda</taxon>
        <taxon>Insecta</taxon>
        <taxon>Pterygota</taxon>
        <taxon>Neoptera</taxon>
        <taxon>Endopterygota</taxon>
        <taxon>Hymenoptera</taxon>
        <taxon>Apocrita</taxon>
        <taxon>Aculeata</taxon>
        <taxon>Apoidea</taxon>
        <taxon>Anthophila</taxon>
        <taxon>Apidae</taxon>
        <taxon>Habropoda</taxon>
    </lineage>
</organism>
<keyword evidence="2" id="KW-1185">Reference proteome</keyword>
<evidence type="ECO:0000313" key="1">
    <source>
        <dbReference type="EMBL" id="KOC64114.1"/>
    </source>
</evidence>
<accession>A0A0L7QZR4</accession>
<dbReference type="AlphaFoldDB" id="A0A0L7QZR4"/>
<evidence type="ECO:0000313" key="2">
    <source>
        <dbReference type="Proteomes" id="UP000053825"/>
    </source>
</evidence>
<dbReference type="EMBL" id="KQ414675">
    <property type="protein sequence ID" value="KOC64114.1"/>
    <property type="molecule type" value="Genomic_DNA"/>
</dbReference>
<sequence length="129" mass="14578">MMLDAAMFGKILRSPFKNHQKSLIREVTLLAVWPGISEQALELPTKRDLKRDLKVISSRVLVGGVASWTPGWCWEIFKVVILIGPSCIAIVWGPYLGNKNDASIFKELLEINLWDKFEAGDTFVGDRDF</sequence>
<gene>
    <name evidence="1" type="ORF">WH47_01682</name>
</gene>
<reference evidence="1 2" key="1">
    <citation type="submission" date="2015-07" db="EMBL/GenBank/DDBJ databases">
        <title>The genome of Habropoda laboriosa.</title>
        <authorList>
            <person name="Pan H."/>
            <person name="Kapheim K."/>
        </authorList>
    </citation>
    <scope>NUCLEOTIDE SEQUENCE [LARGE SCALE GENOMIC DNA]</scope>
    <source>
        <strain evidence="1">0110345459</strain>
    </source>
</reference>
<proteinExistence type="predicted"/>
<dbReference type="Proteomes" id="UP000053825">
    <property type="component" value="Unassembled WGS sequence"/>
</dbReference>
<name>A0A0L7QZR4_9HYME</name>